<dbReference type="Gene3D" id="2.120.10.30">
    <property type="entry name" value="TolB, C-terminal domain"/>
    <property type="match status" value="1"/>
</dbReference>
<feature type="domain" description="Glucose/Sorbosone dehydrogenase" evidence="2">
    <location>
        <begin position="72"/>
        <end position="397"/>
    </location>
</feature>
<dbReference type="SUPFAM" id="SSF50952">
    <property type="entry name" value="Soluble quinoprotein glucose dehydrogenase"/>
    <property type="match status" value="1"/>
</dbReference>
<dbReference type="InterPro" id="IPR011042">
    <property type="entry name" value="6-blade_b-propeller_TolB-like"/>
</dbReference>
<feature type="signal peptide" evidence="1">
    <location>
        <begin position="1"/>
        <end position="27"/>
    </location>
</feature>
<evidence type="ECO:0000259" key="2">
    <source>
        <dbReference type="Pfam" id="PF07995"/>
    </source>
</evidence>
<proteinExistence type="predicted"/>
<keyword evidence="4" id="KW-1185">Reference proteome</keyword>
<protein>
    <submittedName>
        <fullName evidence="3">Glucose dehydrogenase</fullName>
    </submittedName>
</protein>
<dbReference type="PANTHER" id="PTHR19328">
    <property type="entry name" value="HEDGEHOG-INTERACTING PROTEIN"/>
    <property type="match status" value="1"/>
</dbReference>
<sequence length="409" mass="43688">MPRTHHLLTTTVLSMCLLAPLAPMATAQSTGPAETKQANAPDQKPAFEGQTRAVQPEKMPSLQKMVVADDLPHLWSMEILPDGRMLVAAKEGAMHIVADGKAGPALEGVPDVASSGQGGLLDIALAPDFDTSKMIYFSFSEPRDGGNGTSVASAKLMESDGNAVLEDTKVIFRQMPTYDGDKHFGSRLAFGPNNELYVTVGERSDKEPRVQAQDLSSGLGKVFRIDKDGKAFEGNPFASQQNALPEIWSYGHRNVQSSTIDGQGRLWTVEHGPKGGDELNLPKAGLNYGWPVITYGIEYSGGAVGDGMTTKDGMEQPVYYWDPVIGPSGMAYYDSDAIPEWKGSLIIGGLVSQGLVVLKVENDKVVSEGRLPLEARIRDVKIGSDGAVYAVTEERGGGKSQILKLAPGA</sequence>
<feature type="chain" id="PRO_5007466946" evidence="1">
    <location>
        <begin position="28"/>
        <end position="409"/>
    </location>
</feature>
<name>A0A135P1I0_9HYPH</name>
<evidence type="ECO:0000313" key="3">
    <source>
        <dbReference type="EMBL" id="KXG85268.1"/>
    </source>
</evidence>
<evidence type="ECO:0000256" key="1">
    <source>
        <dbReference type="SAM" id="SignalP"/>
    </source>
</evidence>
<comment type="caution">
    <text evidence="3">The sequence shown here is derived from an EMBL/GenBank/DDBJ whole genome shotgun (WGS) entry which is preliminary data.</text>
</comment>
<dbReference type="STRING" id="2052828.ATO67_08650"/>
<organism evidence="3 4">
    <name type="scientific">Agrobacterium bohemicum</name>
    <dbReference type="NCBI Taxonomy" id="2052828"/>
    <lineage>
        <taxon>Bacteria</taxon>
        <taxon>Pseudomonadati</taxon>
        <taxon>Pseudomonadota</taxon>
        <taxon>Alphaproteobacteria</taxon>
        <taxon>Hyphomicrobiales</taxon>
        <taxon>Rhizobiaceae</taxon>
        <taxon>Rhizobium/Agrobacterium group</taxon>
        <taxon>Agrobacterium</taxon>
    </lineage>
</organism>
<accession>A0A135P1I0</accession>
<keyword evidence="1" id="KW-0732">Signal</keyword>
<dbReference type="RefSeq" id="WP_067646936.1">
    <property type="nucleotide sequence ID" value="NZ_KQ961026.1"/>
</dbReference>
<evidence type="ECO:0000313" key="4">
    <source>
        <dbReference type="Proteomes" id="UP000070498"/>
    </source>
</evidence>
<gene>
    <name evidence="3" type="ORF">ATO67_08650</name>
</gene>
<reference evidence="3 4" key="1">
    <citation type="submission" date="2015-11" db="EMBL/GenBank/DDBJ databases">
        <title>Draft genome sequence of Agrobacterium sp. R89-1.</title>
        <authorList>
            <person name="Zahradnik J."/>
            <person name="Kyslikova E."/>
            <person name="Palyzova A."/>
            <person name="Kyslik P."/>
        </authorList>
    </citation>
    <scope>NUCLEOTIDE SEQUENCE [LARGE SCALE GENOMIC DNA]</scope>
    <source>
        <strain evidence="3 4">R89-1</strain>
    </source>
</reference>
<dbReference type="PANTHER" id="PTHR19328:SF75">
    <property type="entry name" value="ALDOSE SUGAR DEHYDROGENASE YLII"/>
    <property type="match status" value="1"/>
</dbReference>
<dbReference type="InterPro" id="IPR012938">
    <property type="entry name" value="Glc/Sorbosone_DH"/>
</dbReference>
<dbReference type="Pfam" id="PF07995">
    <property type="entry name" value="GSDH"/>
    <property type="match status" value="1"/>
</dbReference>
<dbReference type="Proteomes" id="UP000070498">
    <property type="component" value="Unassembled WGS sequence"/>
</dbReference>
<dbReference type="InterPro" id="IPR011041">
    <property type="entry name" value="Quinoprot_gluc/sorb_DH_b-prop"/>
</dbReference>
<dbReference type="EMBL" id="LNUW01000034">
    <property type="protein sequence ID" value="KXG85268.1"/>
    <property type="molecule type" value="Genomic_DNA"/>
</dbReference>
<dbReference type="AlphaFoldDB" id="A0A135P1I0"/>